<accession>A0A6G0TXW3</accession>
<proteinExistence type="predicted"/>
<organism evidence="1 2">
    <name type="scientific">Aphis glycines</name>
    <name type="common">Soybean aphid</name>
    <dbReference type="NCBI Taxonomy" id="307491"/>
    <lineage>
        <taxon>Eukaryota</taxon>
        <taxon>Metazoa</taxon>
        <taxon>Ecdysozoa</taxon>
        <taxon>Arthropoda</taxon>
        <taxon>Hexapoda</taxon>
        <taxon>Insecta</taxon>
        <taxon>Pterygota</taxon>
        <taxon>Neoptera</taxon>
        <taxon>Paraneoptera</taxon>
        <taxon>Hemiptera</taxon>
        <taxon>Sternorrhyncha</taxon>
        <taxon>Aphidomorpha</taxon>
        <taxon>Aphidoidea</taxon>
        <taxon>Aphididae</taxon>
        <taxon>Aphidini</taxon>
        <taxon>Aphis</taxon>
        <taxon>Aphis</taxon>
    </lineage>
</organism>
<dbReference type="AlphaFoldDB" id="A0A6G0TXW3"/>
<evidence type="ECO:0000313" key="2">
    <source>
        <dbReference type="Proteomes" id="UP000475862"/>
    </source>
</evidence>
<protein>
    <submittedName>
        <fullName evidence="1">Uncharacterized protein</fullName>
    </submittedName>
</protein>
<comment type="caution">
    <text evidence="1">The sequence shown here is derived from an EMBL/GenBank/DDBJ whole genome shotgun (WGS) entry which is preliminary data.</text>
</comment>
<keyword evidence="2" id="KW-1185">Reference proteome</keyword>
<dbReference type="EMBL" id="VYZN01000013">
    <property type="protein sequence ID" value="KAE9540988.1"/>
    <property type="molecule type" value="Genomic_DNA"/>
</dbReference>
<name>A0A6G0TXW3_APHGL</name>
<dbReference type="Proteomes" id="UP000475862">
    <property type="component" value="Unassembled WGS sequence"/>
</dbReference>
<reference evidence="1 2" key="1">
    <citation type="submission" date="2019-08" db="EMBL/GenBank/DDBJ databases">
        <title>The genome of the soybean aphid Biotype 1, its phylome, world population structure and adaptation to the North American continent.</title>
        <authorList>
            <person name="Giordano R."/>
            <person name="Donthu R.K."/>
            <person name="Hernandez A.G."/>
            <person name="Wright C.L."/>
            <person name="Zimin A.V."/>
        </authorList>
    </citation>
    <scope>NUCLEOTIDE SEQUENCE [LARGE SCALE GENOMIC DNA]</scope>
    <source>
        <tissue evidence="1">Whole aphids</tissue>
    </source>
</reference>
<sequence>MNSILNEESSKEKSMYSFQAKNYLPLYNNKYNLLTCKTKSRPRKSSIVLGSLVRPQTNRISGDPQTMASNSLLVNIDNNGTDVVQNDISRFVNSSSASKSRTYSNPEHNLYQFQSNRQGQASCHTIISTLVQQDLNSMDYSLVVTDGFSMKQSRLVPVSSRPFGVCINIESPYCSPFVQILYAYNHCMLIFMLSLTEYTMYGRIAFKLISPCIGINNNAV</sequence>
<gene>
    <name evidence="1" type="ORF">AGLY_004233</name>
</gene>
<evidence type="ECO:0000313" key="1">
    <source>
        <dbReference type="EMBL" id="KAE9540988.1"/>
    </source>
</evidence>